<organism evidence="1 2">
    <name type="scientific">Tritrichomonas foetus</name>
    <dbReference type="NCBI Taxonomy" id="1144522"/>
    <lineage>
        <taxon>Eukaryota</taxon>
        <taxon>Metamonada</taxon>
        <taxon>Parabasalia</taxon>
        <taxon>Tritrichomonadida</taxon>
        <taxon>Tritrichomonadidae</taxon>
        <taxon>Tritrichomonas</taxon>
    </lineage>
</organism>
<dbReference type="SUPFAM" id="SSF52047">
    <property type="entry name" value="RNI-like"/>
    <property type="match status" value="1"/>
</dbReference>
<evidence type="ECO:0000313" key="2">
    <source>
        <dbReference type="Proteomes" id="UP000179807"/>
    </source>
</evidence>
<dbReference type="OrthoDB" id="10629609at2759"/>
<protein>
    <recommendedName>
        <fullName evidence="3">Leucine Rich Repeat family protein</fullName>
    </recommendedName>
</protein>
<gene>
    <name evidence="1" type="ORF">TRFO_35830</name>
</gene>
<name>A0A1J4JF84_9EUKA</name>
<dbReference type="EMBL" id="MLAK01001089">
    <property type="protein sequence ID" value="OHS97870.1"/>
    <property type="molecule type" value="Genomic_DNA"/>
</dbReference>
<dbReference type="RefSeq" id="XP_068351007.1">
    <property type="nucleotide sequence ID" value="XM_068510484.1"/>
</dbReference>
<dbReference type="Proteomes" id="UP000179807">
    <property type="component" value="Unassembled WGS sequence"/>
</dbReference>
<dbReference type="VEuPathDB" id="TrichDB:TRFO_35830"/>
<reference evidence="1" key="1">
    <citation type="submission" date="2016-10" db="EMBL/GenBank/DDBJ databases">
        <authorList>
            <person name="Benchimol M."/>
            <person name="Almeida L.G."/>
            <person name="Vasconcelos A.T."/>
            <person name="Perreira-Neves A."/>
            <person name="Rosa I.A."/>
            <person name="Tasca T."/>
            <person name="Bogo M.R."/>
            <person name="de Souza W."/>
        </authorList>
    </citation>
    <scope>NUCLEOTIDE SEQUENCE [LARGE SCALE GENOMIC DNA]</scope>
    <source>
        <strain evidence="1">K</strain>
    </source>
</reference>
<evidence type="ECO:0000313" key="1">
    <source>
        <dbReference type="EMBL" id="OHS97870.1"/>
    </source>
</evidence>
<proteinExistence type="predicted"/>
<dbReference type="AlphaFoldDB" id="A0A1J4JF84"/>
<dbReference type="InterPro" id="IPR032675">
    <property type="entry name" value="LRR_dom_sf"/>
</dbReference>
<sequence>MIDSELVDLVPELLENNSEMAFFARWVEEISSKQQVNRRLIILSDSGLSVCSSKSFTKTPTRNKFLSWFDLKRLNLIQSDTLKFYFLNNEKSIEATVAFITEDPRNVIDLIGQHLVNILNPDEYPNIDIPNFRFSDFSPSIFRSLLHLMAKALADYKFSDDIISLVNTYHLFLESGSSCLNTGIFQNSKYLDLIFDTLNFAPQITSVVFPQNKSTFSHWPNFLYLLKRSRYIQNVITNEIIDDKFSILQSFTKENYKGVFNSIGFNCPKMTQNEFDIAIKLIENLGIHNITFGSLTPRFNSVKLLNNFHNLYNNISSLTLDHITKINFPLVLQTFKNLTHLGVTFCKLELSKVLSFICAQTNYTIESFDFAGNIYSTPINITNRVLPKNVKKLGFNNVEFYGITLQILFEFLINQKRDKEHQISISLSNLKIDDQVLSSFFQYLLSYCKNAQKLLYSPNYGKNDFQCNSPNGSQKNLHLHSFCELEWDNNDTYYPIIPFCSQSNTITKLSLNGSINENDNNLIQYLISFIACNKTCTELNIAGSIKHSFSSHVLNLIFQAIKLDNRVIKRLNLRNHSYDNANLDSLADALMSNRNIEYINFSNNGIHDKSVWHRFFSKLTGRGKPLDFPIPIAEFSNMASNGKITTPEIEEIMKMIYSIKKGSSDVNIPQNTIECTNYNDDVAHFEFEYKFKEDVDDIAAVRNFFENGLKIETLLNDIKKPAHA</sequence>
<evidence type="ECO:0008006" key="3">
    <source>
        <dbReference type="Google" id="ProtNLM"/>
    </source>
</evidence>
<dbReference type="GeneID" id="94845188"/>
<keyword evidence="2" id="KW-1185">Reference proteome</keyword>
<accession>A0A1J4JF84</accession>
<comment type="caution">
    <text evidence="1">The sequence shown here is derived from an EMBL/GenBank/DDBJ whole genome shotgun (WGS) entry which is preliminary data.</text>
</comment>
<dbReference type="Gene3D" id="3.80.10.10">
    <property type="entry name" value="Ribonuclease Inhibitor"/>
    <property type="match status" value="1"/>
</dbReference>